<feature type="compositionally biased region" description="Polar residues" evidence="1">
    <location>
        <begin position="29"/>
        <end position="40"/>
    </location>
</feature>
<name>A0A8K0KMV1_LADFU</name>
<comment type="caution">
    <text evidence="2">The sequence shown here is derived from an EMBL/GenBank/DDBJ whole genome shotgun (WGS) entry which is preliminary data.</text>
</comment>
<gene>
    <name evidence="2" type="ORF">J437_LFUL017865</name>
</gene>
<protein>
    <submittedName>
        <fullName evidence="2">Uncharacterized protein</fullName>
    </submittedName>
</protein>
<dbReference type="Proteomes" id="UP000792457">
    <property type="component" value="Unassembled WGS sequence"/>
</dbReference>
<reference evidence="2" key="1">
    <citation type="submission" date="2013-04" db="EMBL/GenBank/DDBJ databases">
        <authorList>
            <person name="Qu J."/>
            <person name="Murali S.C."/>
            <person name="Bandaranaike D."/>
            <person name="Bellair M."/>
            <person name="Blankenburg K."/>
            <person name="Chao H."/>
            <person name="Dinh H."/>
            <person name="Doddapaneni H."/>
            <person name="Downs B."/>
            <person name="Dugan-Rocha S."/>
            <person name="Elkadiri S."/>
            <person name="Gnanaolivu R.D."/>
            <person name="Hernandez B."/>
            <person name="Javaid M."/>
            <person name="Jayaseelan J.C."/>
            <person name="Lee S."/>
            <person name="Li M."/>
            <person name="Ming W."/>
            <person name="Munidasa M."/>
            <person name="Muniz J."/>
            <person name="Nguyen L."/>
            <person name="Ongeri F."/>
            <person name="Osuji N."/>
            <person name="Pu L.-L."/>
            <person name="Puazo M."/>
            <person name="Qu C."/>
            <person name="Quiroz J."/>
            <person name="Raj R."/>
            <person name="Weissenberger G."/>
            <person name="Xin Y."/>
            <person name="Zou X."/>
            <person name="Han Y."/>
            <person name="Richards S."/>
            <person name="Worley K."/>
            <person name="Muzny D."/>
            <person name="Gibbs R."/>
        </authorList>
    </citation>
    <scope>NUCLEOTIDE SEQUENCE</scope>
    <source>
        <strain evidence="2">Sampled in the wild</strain>
    </source>
</reference>
<organism evidence="2 3">
    <name type="scientific">Ladona fulva</name>
    <name type="common">Scarce chaser dragonfly</name>
    <name type="synonym">Libellula fulva</name>
    <dbReference type="NCBI Taxonomy" id="123851"/>
    <lineage>
        <taxon>Eukaryota</taxon>
        <taxon>Metazoa</taxon>
        <taxon>Ecdysozoa</taxon>
        <taxon>Arthropoda</taxon>
        <taxon>Hexapoda</taxon>
        <taxon>Insecta</taxon>
        <taxon>Pterygota</taxon>
        <taxon>Palaeoptera</taxon>
        <taxon>Odonata</taxon>
        <taxon>Epiprocta</taxon>
        <taxon>Anisoptera</taxon>
        <taxon>Libelluloidea</taxon>
        <taxon>Libellulidae</taxon>
        <taxon>Ladona</taxon>
    </lineage>
</organism>
<evidence type="ECO:0000313" key="2">
    <source>
        <dbReference type="EMBL" id="KAG8237730.1"/>
    </source>
</evidence>
<accession>A0A8K0KMV1</accession>
<dbReference type="AlphaFoldDB" id="A0A8K0KMV1"/>
<feature type="compositionally biased region" description="Gly residues" evidence="1">
    <location>
        <begin position="1"/>
        <end position="19"/>
    </location>
</feature>
<feature type="region of interest" description="Disordered" evidence="1">
    <location>
        <begin position="1"/>
        <end position="40"/>
    </location>
</feature>
<proteinExistence type="predicted"/>
<sequence>MGQGATGGGGVTGGAGAGGSTASVVAQGTPQQQSAQMLSSQGGSTYLIQQGVDADGHSLITTRASPQTVGAVSSAPLWRCILPPPLT</sequence>
<keyword evidence="3" id="KW-1185">Reference proteome</keyword>
<dbReference type="EMBL" id="KZ309218">
    <property type="protein sequence ID" value="KAG8237730.1"/>
    <property type="molecule type" value="Genomic_DNA"/>
</dbReference>
<reference evidence="2" key="2">
    <citation type="submission" date="2017-10" db="EMBL/GenBank/DDBJ databases">
        <title>Ladona fulva Genome sequencing and assembly.</title>
        <authorList>
            <person name="Murali S."/>
            <person name="Richards S."/>
            <person name="Bandaranaike D."/>
            <person name="Bellair M."/>
            <person name="Blankenburg K."/>
            <person name="Chao H."/>
            <person name="Dinh H."/>
            <person name="Doddapaneni H."/>
            <person name="Dugan-Rocha S."/>
            <person name="Elkadiri S."/>
            <person name="Gnanaolivu R."/>
            <person name="Hernandez B."/>
            <person name="Skinner E."/>
            <person name="Javaid M."/>
            <person name="Lee S."/>
            <person name="Li M."/>
            <person name="Ming W."/>
            <person name="Munidasa M."/>
            <person name="Muniz J."/>
            <person name="Nguyen L."/>
            <person name="Hughes D."/>
            <person name="Osuji N."/>
            <person name="Pu L.-L."/>
            <person name="Puazo M."/>
            <person name="Qu C."/>
            <person name="Quiroz J."/>
            <person name="Raj R."/>
            <person name="Weissenberger G."/>
            <person name="Xin Y."/>
            <person name="Zou X."/>
            <person name="Han Y."/>
            <person name="Worley K."/>
            <person name="Muzny D."/>
            <person name="Gibbs R."/>
        </authorList>
    </citation>
    <scope>NUCLEOTIDE SEQUENCE</scope>
    <source>
        <strain evidence="2">Sampled in the wild</strain>
    </source>
</reference>
<evidence type="ECO:0000256" key="1">
    <source>
        <dbReference type="SAM" id="MobiDB-lite"/>
    </source>
</evidence>
<evidence type="ECO:0000313" key="3">
    <source>
        <dbReference type="Proteomes" id="UP000792457"/>
    </source>
</evidence>